<reference evidence="1" key="1">
    <citation type="submission" date="2022-10" db="EMBL/GenBank/DDBJ databases">
        <title>Genome Sequence of Xylaria curta.</title>
        <authorList>
            <person name="Buettner E."/>
        </authorList>
    </citation>
    <scope>NUCLEOTIDE SEQUENCE</scope>
    <source>
        <strain evidence="1">Babe10</strain>
    </source>
</reference>
<gene>
    <name evidence="1" type="ORF">NUW58_g9477</name>
</gene>
<protein>
    <submittedName>
        <fullName evidence="1">Uncharacterized protein</fullName>
    </submittedName>
</protein>
<dbReference type="Proteomes" id="UP001143856">
    <property type="component" value="Unassembled WGS sequence"/>
</dbReference>
<evidence type="ECO:0000313" key="1">
    <source>
        <dbReference type="EMBL" id="KAJ2971220.1"/>
    </source>
</evidence>
<sequence length="322" mass="37032">MEINNGFIDPRLLGSSASESSEESSQDVFTNAPTHPLSESESYSNYSLLDGHYSLQDFQPSVPMPHYYTPFPSYASPYPEQPLLQPGFALNHNLFEPHLPMIGPNPSYPPSAFPTSVWPNASRSVSTQTETGLLKRRVPPRGLSQARYSTRLQAKISQQREMLRSPKSESRSVTSQKRKRTIQRPINAMSQPFSELALDMPDVLKCDLNAFIHRGRAERMRWGKDGWKICRPLNAFMLYRKAYLEIAKSQQGPDQNNLSRVLALSWRSEDEAIREEFYEYSHLEKEVHLKCFPDYLKSRRRDTGDWSDEDEETVLDQIVVRV</sequence>
<comment type="caution">
    <text evidence="1">The sequence shown here is derived from an EMBL/GenBank/DDBJ whole genome shotgun (WGS) entry which is preliminary data.</text>
</comment>
<keyword evidence="2" id="KW-1185">Reference proteome</keyword>
<organism evidence="1 2">
    <name type="scientific">Xylaria curta</name>
    <dbReference type="NCBI Taxonomy" id="42375"/>
    <lineage>
        <taxon>Eukaryota</taxon>
        <taxon>Fungi</taxon>
        <taxon>Dikarya</taxon>
        <taxon>Ascomycota</taxon>
        <taxon>Pezizomycotina</taxon>
        <taxon>Sordariomycetes</taxon>
        <taxon>Xylariomycetidae</taxon>
        <taxon>Xylariales</taxon>
        <taxon>Xylariaceae</taxon>
        <taxon>Xylaria</taxon>
    </lineage>
</organism>
<evidence type="ECO:0000313" key="2">
    <source>
        <dbReference type="Proteomes" id="UP001143856"/>
    </source>
</evidence>
<name>A0ACC1MW44_9PEZI</name>
<proteinExistence type="predicted"/>
<dbReference type="EMBL" id="JAPDGR010003445">
    <property type="protein sequence ID" value="KAJ2971220.1"/>
    <property type="molecule type" value="Genomic_DNA"/>
</dbReference>
<accession>A0ACC1MW44</accession>